<proteinExistence type="predicted"/>
<keyword evidence="2" id="KW-1185">Reference proteome</keyword>
<evidence type="ECO:0000313" key="1">
    <source>
        <dbReference type="EMBL" id="RVU41159.1"/>
    </source>
</evidence>
<dbReference type="RefSeq" id="WP_127697544.1">
    <property type="nucleotide sequence ID" value="NZ_SACS01000002.1"/>
</dbReference>
<dbReference type="AlphaFoldDB" id="A0A437R2Z6"/>
<protein>
    <submittedName>
        <fullName evidence="1">DUF3581 family protein</fullName>
    </submittedName>
</protein>
<dbReference type="Proteomes" id="UP000283077">
    <property type="component" value="Unassembled WGS sequence"/>
</dbReference>
<accession>A0A437R2Z6</accession>
<sequence length="236" mass="26766">MLLQNFVQQQDEQFWFSRQQASQFAKQVATDFNPIHDEDSKRFCVPGDLLFAFLLHKYGLSEQLSCSFNGMVGSDVPLHCQQQGDTVQILDQNDKSYLSLTQSGKVHHNCQFIGALIQDYVRFSGQNFPHILQPLMEQHQVMIHPQRPLVIYQSMALHFFRFSDNCPQLKLSGSSLQIDGKRGNVLLEFQLLDGAEVIGAGEKRMILSSLVPYDAAQMQGLVDLYNERKATLAIAD</sequence>
<dbReference type="EMBL" id="SACS01000002">
    <property type="protein sequence ID" value="RVU41159.1"/>
    <property type="molecule type" value="Genomic_DNA"/>
</dbReference>
<name>A0A437R2Z6_9GAMM</name>
<dbReference type="Pfam" id="PF12119">
    <property type="entry name" value="DUF3581"/>
    <property type="match status" value="1"/>
</dbReference>
<evidence type="ECO:0000313" key="2">
    <source>
        <dbReference type="Proteomes" id="UP000283077"/>
    </source>
</evidence>
<reference evidence="1 2" key="1">
    <citation type="submission" date="2019-01" db="EMBL/GenBank/DDBJ databases">
        <authorList>
            <person name="Chen W.-M."/>
        </authorList>
    </citation>
    <scope>NUCLEOTIDE SEQUENCE [LARGE SCALE GENOMIC DNA]</scope>
    <source>
        <strain evidence="1 2">KYPC3</strain>
    </source>
</reference>
<organism evidence="1 2">
    <name type="scientific">Rheinheimera riviphila</name>
    <dbReference type="NCBI Taxonomy" id="1834037"/>
    <lineage>
        <taxon>Bacteria</taxon>
        <taxon>Pseudomonadati</taxon>
        <taxon>Pseudomonadota</taxon>
        <taxon>Gammaproteobacteria</taxon>
        <taxon>Chromatiales</taxon>
        <taxon>Chromatiaceae</taxon>
        <taxon>Rheinheimera</taxon>
    </lineage>
</organism>
<dbReference type="InterPro" id="IPR021974">
    <property type="entry name" value="DUF3581"/>
</dbReference>
<dbReference type="OrthoDB" id="5892138at2"/>
<gene>
    <name evidence="1" type="ORF">EOE67_02860</name>
</gene>
<comment type="caution">
    <text evidence="1">The sequence shown here is derived from an EMBL/GenBank/DDBJ whole genome shotgun (WGS) entry which is preliminary data.</text>
</comment>